<feature type="repeat" description="WD" evidence="3">
    <location>
        <begin position="312"/>
        <end position="336"/>
    </location>
</feature>
<organism evidence="5 6">
    <name type="scientific">Hypsizygus marmoreus</name>
    <name type="common">White beech mushroom</name>
    <name type="synonym">Agaricus marmoreus</name>
    <dbReference type="NCBI Taxonomy" id="39966"/>
    <lineage>
        <taxon>Eukaryota</taxon>
        <taxon>Fungi</taxon>
        <taxon>Dikarya</taxon>
        <taxon>Basidiomycota</taxon>
        <taxon>Agaricomycotina</taxon>
        <taxon>Agaricomycetes</taxon>
        <taxon>Agaricomycetidae</taxon>
        <taxon>Agaricales</taxon>
        <taxon>Tricholomatineae</taxon>
        <taxon>Lyophyllaceae</taxon>
        <taxon>Hypsizygus</taxon>
    </lineage>
</organism>
<comment type="caution">
    <text evidence="5">The sequence shown here is derived from an EMBL/GenBank/DDBJ whole genome shotgun (WGS) entry which is preliminary data.</text>
</comment>
<name>A0A369JR34_HYPMA</name>
<evidence type="ECO:0000313" key="6">
    <source>
        <dbReference type="Proteomes" id="UP000076154"/>
    </source>
</evidence>
<protein>
    <recommendedName>
        <fullName evidence="7">WD40 repeat-like protein</fullName>
    </recommendedName>
</protein>
<dbReference type="InterPro" id="IPR015943">
    <property type="entry name" value="WD40/YVTN_repeat-like_dom_sf"/>
</dbReference>
<keyword evidence="2" id="KW-0677">Repeat</keyword>
<evidence type="ECO:0008006" key="7">
    <source>
        <dbReference type="Google" id="ProtNLM"/>
    </source>
</evidence>
<evidence type="ECO:0000256" key="2">
    <source>
        <dbReference type="ARBA" id="ARBA00022737"/>
    </source>
</evidence>
<dbReference type="Proteomes" id="UP000076154">
    <property type="component" value="Unassembled WGS sequence"/>
</dbReference>
<dbReference type="STRING" id="39966.A0A369JR34"/>
<keyword evidence="1 3" id="KW-0853">WD repeat</keyword>
<proteinExistence type="predicted"/>
<gene>
    <name evidence="5" type="ORF">Hypma_009157</name>
</gene>
<dbReference type="PROSITE" id="PS50082">
    <property type="entry name" value="WD_REPEATS_2"/>
    <property type="match status" value="2"/>
</dbReference>
<reference evidence="5" key="1">
    <citation type="submission" date="2018-04" db="EMBL/GenBank/DDBJ databases">
        <title>Whole genome sequencing of Hypsizygus marmoreus.</title>
        <authorList>
            <person name="Choi I.-G."/>
            <person name="Min B."/>
            <person name="Kim J.-G."/>
            <person name="Kim S."/>
            <person name="Oh Y.-L."/>
            <person name="Kong W.-S."/>
            <person name="Park H."/>
            <person name="Jeong J."/>
            <person name="Song E.-S."/>
        </authorList>
    </citation>
    <scope>NUCLEOTIDE SEQUENCE [LARGE SCALE GENOMIC DNA]</scope>
    <source>
        <strain evidence="5">51987-8</strain>
    </source>
</reference>
<evidence type="ECO:0000256" key="4">
    <source>
        <dbReference type="SAM" id="MobiDB-lite"/>
    </source>
</evidence>
<dbReference type="EMBL" id="LUEZ02000046">
    <property type="protein sequence ID" value="RDB23680.1"/>
    <property type="molecule type" value="Genomic_DNA"/>
</dbReference>
<dbReference type="InterPro" id="IPR001680">
    <property type="entry name" value="WD40_rpt"/>
</dbReference>
<feature type="repeat" description="WD" evidence="3">
    <location>
        <begin position="597"/>
        <end position="610"/>
    </location>
</feature>
<feature type="region of interest" description="Disordered" evidence="4">
    <location>
        <begin position="107"/>
        <end position="133"/>
    </location>
</feature>
<feature type="compositionally biased region" description="Pro residues" evidence="4">
    <location>
        <begin position="17"/>
        <end position="33"/>
    </location>
</feature>
<dbReference type="SMART" id="SM00320">
    <property type="entry name" value="WD40"/>
    <property type="match status" value="2"/>
</dbReference>
<dbReference type="Gene3D" id="2.130.10.10">
    <property type="entry name" value="YVTN repeat-like/Quinoprotein amine dehydrogenase"/>
    <property type="match status" value="2"/>
</dbReference>
<evidence type="ECO:0000313" key="5">
    <source>
        <dbReference type="EMBL" id="RDB23680.1"/>
    </source>
</evidence>
<keyword evidence="6" id="KW-1185">Reference proteome</keyword>
<dbReference type="PANTHER" id="PTHR44129">
    <property type="entry name" value="WD REPEAT-CONTAINING PROTEIN POP1"/>
    <property type="match status" value="1"/>
</dbReference>
<accession>A0A369JR34</accession>
<evidence type="ECO:0000256" key="1">
    <source>
        <dbReference type="ARBA" id="ARBA00022574"/>
    </source>
</evidence>
<feature type="region of interest" description="Disordered" evidence="4">
    <location>
        <begin position="481"/>
        <end position="501"/>
    </location>
</feature>
<sequence length="665" mass="72398">MASRVPVDIIDVDALLPPLPPPPPPPPPQPPQRPLCIDLTGDIIDIDLTKSDDEVEQILTTHPPHLQDPPSSISPAIANRSKLKRKRAAGSLKPVVKRDIPLEDVIELDSDGEDVQPTKRRREGSASSDDSDYSCIHAGFDLNNPDIWKPFKVNESKMDFDMVQDFQAISIDTPPSPPKRRRHPDISADYAIKRLKMFHWKPNGLFPPRPRPYQALPPSHRGTSQTPIKPLQLVTSFKSAPGSINKIVQSDNHVAICSACTGGGPDQPGEETDPYNRDGVVAVWDNVLQTLPGHRRKLPGPSIYSEYKHYTVEDIKFDPCSSAIVSSGNDKSVHIWIPDEDTGEYVRDGIWRYYAVPRDLAFKPGESVLAVAERKIFIYSSINDDATRTTMTLFPTRAQQNAGAVAWGRERTATQLYASSEPRVEDFTGFHKAFDVTTGAVVCEFDDGGAGDSMGVSEDGTRLALLTRGLSRTHTLHIYDLSRTGTPTPTHTTPLSPFPSTLEGEINSTSFSPDGIYLALGRNDNTTHVYDVRNLDRVLYEWNHWGGGRMCPGGEPGYGVTQVEWVDGVWGRGLGVGMGLGVGGGAGGGVGGRGLGLVTGGNDGCVRFWDPLRAAEEGKNGTVLGECTSDIGCFSIGDRYKGERDLVVGDNSGEVWVFDGAPGRF</sequence>
<evidence type="ECO:0000256" key="3">
    <source>
        <dbReference type="PROSITE-ProRule" id="PRU00221"/>
    </source>
</evidence>
<dbReference type="AlphaFoldDB" id="A0A369JR34"/>
<dbReference type="InParanoid" id="A0A369JR34"/>
<dbReference type="SUPFAM" id="SSF50978">
    <property type="entry name" value="WD40 repeat-like"/>
    <property type="match status" value="1"/>
</dbReference>
<dbReference type="InterPro" id="IPR050349">
    <property type="entry name" value="WD_LIS1/nudF_dynein_reg"/>
</dbReference>
<dbReference type="InterPro" id="IPR036322">
    <property type="entry name" value="WD40_repeat_dom_sf"/>
</dbReference>
<dbReference type="Pfam" id="PF00400">
    <property type="entry name" value="WD40"/>
    <property type="match status" value="2"/>
</dbReference>
<dbReference type="OrthoDB" id="10248252at2759"/>
<feature type="region of interest" description="Disordered" evidence="4">
    <location>
        <begin position="13"/>
        <end position="34"/>
    </location>
</feature>